<feature type="domain" description="Cadherin" evidence="2">
    <location>
        <begin position="580"/>
        <end position="658"/>
    </location>
</feature>
<feature type="region of interest" description="Disordered" evidence="1">
    <location>
        <begin position="50"/>
        <end position="96"/>
    </location>
</feature>
<evidence type="ECO:0000259" key="2">
    <source>
        <dbReference type="PROSITE" id="PS50268"/>
    </source>
</evidence>
<dbReference type="EMBL" id="JBIXLL010000001">
    <property type="protein sequence ID" value="MFJ5428079.1"/>
    <property type="molecule type" value="Genomic_DNA"/>
</dbReference>
<dbReference type="NCBIfam" id="NF012211">
    <property type="entry name" value="tand_rpt_95"/>
    <property type="match status" value="13"/>
</dbReference>
<name>A0ABW8G5Z2_9GAMM</name>
<dbReference type="Pfam" id="PF05345">
    <property type="entry name" value="He_PIG"/>
    <property type="match status" value="15"/>
</dbReference>
<organism evidence="3 4">
    <name type="scientific">Pectobacterium actinidiae</name>
    <dbReference type="NCBI Taxonomy" id="1507808"/>
    <lineage>
        <taxon>Bacteria</taxon>
        <taxon>Pseudomonadati</taxon>
        <taxon>Pseudomonadota</taxon>
        <taxon>Gammaproteobacteria</taxon>
        <taxon>Enterobacterales</taxon>
        <taxon>Pectobacteriaceae</taxon>
        <taxon>Pectobacterium</taxon>
    </lineage>
</organism>
<gene>
    <name evidence="3" type="ORF">ACIPUP_02810</name>
</gene>
<keyword evidence="4" id="KW-1185">Reference proteome</keyword>
<protein>
    <submittedName>
        <fullName evidence="3">Ig domain-containing protein</fullName>
    </submittedName>
</protein>
<dbReference type="SMART" id="SM00736">
    <property type="entry name" value="CADG"/>
    <property type="match status" value="15"/>
</dbReference>
<proteinExistence type="predicted"/>
<dbReference type="PANTHER" id="PTHR21559:SF21">
    <property type="entry name" value="DYSTROGLYCAN 1"/>
    <property type="match status" value="1"/>
</dbReference>
<dbReference type="PANTHER" id="PTHR21559">
    <property type="entry name" value="DYSTROGLYCAN-RELATED"/>
    <property type="match status" value="1"/>
</dbReference>
<accession>A0ABW8G5Z2</accession>
<dbReference type="Gene3D" id="2.60.40.10">
    <property type="entry name" value="Immunoglobulins"/>
    <property type="match status" value="15"/>
</dbReference>
<dbReference type="PROSITE" id="PS50268">
    <property type="entry name" value="CADHERIN_2"/>
    <property type="match status" value="1"/>
</dbReference>
<evidence type="ECO:0000313" key="3">
    <source>
        <dbReference type="EMBL" id="MFJ5428079.1"/>
    </source>
</evidence>
<sequence length="3119" mass="313178">MLWRHLLQTRRNGVRATAESTLSSPTPLGFVLEARMMFDGAVTATVNQADNAQSTPEANPTAAADSNDAPHAGDGTQTQNSQADHADSHDDTSGTSDIAVAGETVRKEVVFIDTSVTDYQTLVDNVPAGIEVELFDGSKDGLSQLVQWAQNHSSYDAIHILSHGSEGEIQLGSLTLDSDTANARATDLATLGAALTDSGDLLIYGCDVAQDSGQSFVTLLAQLTGADVAASSDTTGASALGGDWSLENHSGDIETSALQIDGYRHTLDVSGTTVDFLIDGFAYSTGTVGSSVELFLDGGLAVDDSSWYADIDPVNSTITMTLRNGIFASDGLTTFDFTFSGGTLLAITSITKDNAATTSAADFSATVTGTDNTITFHVNTNMTSGDGVLVWHFTSTNSGQPTDTVPTATGSGTNPTYTENGTAVGLFTGVSVDTQDSGQTFTSATLTISNVAGSTEYLTLHGINVALSNGNSVSLGSGYGSASVSVSGGIATVSISGATLSNSDMGSLLSGITYGNSSDNPGNATRTVTLTQLTDSGTSNNTVAPNISSAITVVPVNDAPTDITLSNTVFGQSLGSNGTIASLSATDVDSNSFTYSLVSGSGSTDNALFTLSGNQLHAVNAATMAAGTYSIRLQVSDGQATYDKVVTLTVTDDIAPSFDQSPAVANATPSGFDLSGSVSEAGNVYYVVVADGASAPTAAQVIAGRTASGAAATASGSQVLNSAPYDFSFTLTGLAASTLYDVYVVAKDSSGNNTVSVVKIDASTTSAGTAPTLSAHGSNPVFIGGMAGSVDLFGGVTANTNDSGQTFTSLTLTVSNVTDSGEFINIGGNNISLSANSTGTLTGIGSYSVTRVAGTVTVQLTGMSANNTEVAGLVDGMRYGNSSASVTAAARAVTLSAISDSGSSNNSAALNVTSSVNVQASNSALYVTSGDDTGSDAAFGSSLQEDANDGGGLSLREALYWANNTAGIDRIVFQTDVTLASSLLSPTDTLLIDGQSFTLNGGGYSGFEIVTASITLAIQNLTLTNFTTDYNVSTGGILGLSYGAHDVNFRLYNVDISGNRDTAMGNGVFDFYNIAPGSYNIDLDRVNIHHNILLGGFNEVGVIKFYVSATDQTVSLSVTNSSIHNNVGNVQDASTLGVAGIHLMANRGNPTTTYVSLINTTITAQDAGLVFEFVNNATSWVASVRNSVISGNGIDVVGYTPVGQASGTYTLNGSNNILGGSVNVVSSTAPRLAANASNAINQGSRFYVTGDTDVRGLDRVRQGNVDIGAYESQFASGTAPQIDLNGSDTGNDYSATVSSSDVSNGVAIADALATLSQTDGDSRIWTMTLSLTGVLDSTSESLSLSPSARLTAHAAGINVTSDGQTLTLTGGATQEAFQTVLRAIVYVNVAVAPSAGARTISVTVNDDASSSATSTLTIVTGNSPVVATPIPAQSVAQDGSFSFTVPTGTFTDPDGDTLTLSATLADGSPLPAWLSFNPATGTFSGTPGNADVGSLSIKVTATDTTNASVSTSFSLTVTNVNDAPVVATPIPAQSVAQDGSFSFTVPAGTFTDPDGDTLTLSATLADGSPLPTWLSFNPATGTFSGTPGNGDVGSLSIKITATDPSSAAISTTFSLTVTNVNDAPIVATPIPSQSVAQDGSLNFTVPTGTFTDPDGDTLTLSATLANGSPLPAWLSFNPATGTFSGTPGNADVGSLSIKITATDPSSAAISTTFGLTVSNVNDAPVVSGTLPPQSVAQDGGFSFTVPAGTFTDPDGDTLTLSATLANGSPLPAWLSFNPATGTFSGTPGNGDVGSLSVKVTATDTTHASVSTTFGLTVTNVNDAPIVATTIPAQSVAQDGSLNFTVPAGTFTDPDGDTLTLSATLANGSPLPAWLSFNPATGTFSGTPGNTDVGSLSIKITATDPNNAAISTTFGLTVTNVNDAPVVATTIPAQSVAQDGSLNFTVPTGTFTDPDGDTLTLSATLANGSPLPTWLSFNPATGTFSGTPGNGDVGSLSIKVTADDGDASVSTSFSLTVTNVNDAPVVATPIPAQNVSQDGSLNFTVPAGTFTDPDGDTLTLSATLASGSPLPAWLSFNPATGTFSGTPGNGDVGSLSIKVTATDTTHASVSTTFGLTVTNVNDAPIVATPIPAQSVAQDGSLNFTVPTGTFTDPDGDTLTLSATLADGSPLPAWLSFNPATGTFSGTPSNGDVGSLSIKVTADDGDASVSTSFSLTVTNVNDAPVVATPIPAQSVAQDGSFSFTVPAGTFTDPDGDTLTLNATLADGSPLPAWLSFNPATGTFSGTPGNGDVGSLSIKITATDPSSTAISTTFGLTVTNVNDAPVVSGTLPPQSVAQDGGFSFTVPAGTFTDPDGDTLTLSATLANGSPLPAWLSFNPATGTFSGTPGNTDVGSLSIKITATDPSSAAISTTFGLTVSNVNDAPIVATTIPAQSVAQDGNLNFTVPTGTFTDPDGDTLTLSATLADGSPLPTWLSFNPATGTFSGTPGNADVGSLSIKVTATDTTHASVSTTFGLTVTDVNDAPVVSGTLPPQSVAQDGGFSFTVPAGTFTDPDGDTLTLSATLANGSPLPAWLSFNSATGTFSGTPGNGDVGSLSIKLTANDGDTSVSTTFALTVTNTNDAPVVSGTLPPQSVTQDGGFSFTVPAGTFSDPDGDTLTLSATLANGSPLPAWLSFNPATGTFSGTPGNGDVGSLSIKITATDPSSAAISTTFGLTVTNVNDAPIVATTIPAQSVAQDGGFSFTVPAGTFTDPDGDTLTLSATLADGSPLPAWLSFNPATGTFSGTPGNGDVGSLSIKITATDPSSTAISTTFGLTVTNVNDAPVVSGTLPPQSVAQDGGFSFTVPAGTFTDPDGDTLTLSATLANGSPLPAWLSFNPATGTFSGTPGNDDVGSLSVKITATDPSSTAISTTFALTVTRTEIAGGDPQFRVSDGATSQQPDRNASTFFTTEGGPQQTLNLLISQNSLGGFNAGRAAGESSLMSAIFAASHQDSAKSATPGSQLATTFAQSLAQVTGTRLDSSLGSFPSFSKDPVLGGTTSLASVFSGIYLPSLTPMEVFAGGSWKGVDIQSGSVQSTDRVLTPASAAFTPSLHRQLQQIGEAEGQRLATIEQALHDRGQQQG</sequence>
<dbReference type="SUPFAM" id="SSF49313">
    <property type="entry name" value="Cadherin-like"/>
    <property type="match status" value="15"/>
</dbReference>
<reference evidence="3 4" key="1">
    <citation type="submission" date="2024-10" db="EMBL/GenBank/DDBJ databases">
        <authorList>
            <person name="Lu C.-H."/>
        </authorList>
    </citation>
    <scope>NUCLEOTIDE SEQUENCE [LARGE SCALE GENOMIC DNA]</scope>
    <source>
        <strain evidence="3 4">22ZTDG03-2</strain>
    </source>
</reference>
<dbReference type="InterPro" id="IPR025592">
    <property type="entry name" value="DUF4347"/>
</dbReference>
<evidence type="ECO:0000256" key="1">
    <source>
        <dbReference type="SAM" id="MobiDB-lite"/>
    </source>
</evidence>
<dbReference type="Proteomes" id="UP001617689">
    <property type="component" value="Unassembled WGS sequence"/>
</dbReference>
<evidence type="ECO:0000313" key="4">
    <source>
        <dbReference type="Proteomes" id="UP001617689"/>
    </source>
</evidence>
<comment type="caution">
    <text evidence="3">The sequence shown here is derived from an EMBL/GenBank/DDBJ whole genome shotgun (WGS) entry which is preliminary data.</text>
</comment>
<dbReference type="Pfam" id="PF14252">
    <property type="entry name" value="DUF4347"/>
    <property type="match status" value="1"/>
</dbReference>
<dbReference type="InterPro" id="IPR015919">
    <property type="entry name" value="Cadherin-like_sf"/>
</dbReference>
<dbReference type="NCBIfam" id="NF041518">
    <property type="entry name" value="choice_anch_Q"/>
    <property type="match status" value="1"/>
</dbReference>
<dbReference type="InterPro" id="IPR013783">
    <property type="entry name" value="Ig-like_fold"/>
</dbReference>
<dbReference type="InterPro" id="IPR002126">
    <property type="entry name" value="Cadherin-like_dom"/>
</dbReference>
<dbReference type="InterPro" id="IPR006644">
    <property type="entry name" value="Cadg"/>
</dbReference>
<dbReference type="RefSeq" id="WP_400394096.1">
    <property type="nucleotide sequence ID" value="NZ_JBIXLL010000001.1"/>
</dbReference>
<dbReference type="InterPro" id="IPR059226">
    <property type="entry name" value="Choice_anch_Q_dom"/>
</dbReference>